<keyword evidence="1" id="KW-0378">Hydrolase</keyword>
<dbReference type="EMBL" id="VSSB01000001">
    <property type="protein sequence ID" value="TYL54180.1"/>
    <property type="molecule type" value="Genomic_DNA"/>
</dbReference>
<dbReference type="SUPFAM" id="SSF52499">
    <property type="entry name" value="Isochorismatase-like hydrolases"/>
    <property type="match status" value="1"/>
</dbReference>
<dbReference type="InterPro" id="IPR000868">
    <property type="entry name" value="Isochorismatase-like_dom"/>
</dbReference>
<evidence type="ECO:0000259" key="3">
    <source>
        <dbReference type="Pfam" id="PF00857"/>
    </source>
</evidence>
<dbReference type="Proteomes" id="UP000325243">
    <property type="component" value="Unassembled WGS sequence"/>
</dbReference>
<dbReference type="RefSeq" id="WP_148733644.1">
    <property type="nucleotide sequence ID" value="NZ_VSSB01000001.1"/>
</dbReference>
<organism evidence="4 5">
    <name type="scientific">Agromyces mariniharenae</name>
    <dbReference type="NCBI Taxonomy" id="2604423"/>
    <lineage>
        <taxon>Bacteria</taxon>
        <taxon>Bacillati</taxon>
        <taxon>Actinomycetota</taxon>
        <taxon>Actinomycetes</taxon>
        <taxon>Micrococcales</taxon>
        <taxon>Microbacteriaceae</taxon>
        <taxon>Agromyces</taxon>
    </lineage>
</organism>
<protein>
    <submittedName>
        <fullName evidence="4">Isochorismatase family protein</fullName>
    </submittedName>
</protein>
<dbReference type="GO" id="GO:0016787">
    <property type="term" value="F:hydrolase activity"/>
    <property type="evidence" value="ECO:0007669"/>
    <property type="project" value="UniProtKB-KW"/>
</dbReference>
<dbReference type="Gene3D" id="3.40.50.850">
    <property type="entry name" value="Isochorismatase-like"/>
    <property type="match status" value="1"/>
</dbReference>
<evidence type="ECO:0000256" key="1">
    <source>
        <dbReference type="ARBA" id="ARBA00022801"/>
    </source>
</evidence>
<dbReference type="PANTHER" id="PTHR43540:SF7">
    <property type="entry name" value="ISOCHORISMATASE FAMILY PROTEIN YECD"/>
    <property type="match status" value="1"/>
</dbReference>
<evidence type="ECO:0000256" key="2">
    <source>
        <dbReference type="SAM" id="MobiDB-lite"/>
    </source>
</evidence>
<feature type="domain" description="Isochorismatase-like" evidence="3">
    <location>
        <begin position="57"/>
        <end position="123"/>
    </location>
</feature>
<dbReference type="PANTHER" id="PTHR43540">
    <property type="entry name" value="PEROXYUREIDOACRYLATE/UREIDOACRYLATE AMIDOHYDROLASE-RELATED"/>
    <property type="match status" value="1"/>
</dbReference>
<feature type="region of interest" description="Disordered" evidence="2">
    <location>
        <begin position="1"/>
        <end position="35"/>
    </location>
</feature>
<reference evidence="4 5" key="1">
    <citation type="submission" date="2019-08" db="EMBL/GenBank/DDBJ databases">
        <authorList>
            <person name="Hu J."/>
        </authorList>
    </citation>
    <scope>NUCLEOTIDE SEQUENCE [LARGE SCALE GENOMIC DNA]</scope>
    <source>
        <strain evidence="4 5">NEAU-184</strain>
    </source>
</reference>
<dbReference type="InterPro" id="IPR050272">
    <property type="entry name" value="Isochorismatase-like_hydrls"/>
</dbReference>
<dbReference type="Pfam" id="PF00857">
    <property type="entry name" value="Isochorismatase"/>
    <property type="match status" value="1"/>
</dbReference>
<gene>
    <name evidence="4" type="ORF">FYC51_11420</name>
</gene>
<evidence type="ECO:0000313" key="5">
    <source>
        <dbReference type="Proteomes" id="UP000325243"/>
    </source>
</evidence>
<dbReference type="AlphaFoldDB" id="A0A5S4VC01"/>
<sequence>MTGSELEPASVRYPLAESSSRNEHQDDTPLGGRCGALRWAVPTGLLGRSRGRHRRHESRGITRLVLGGVATSIGVESTAREAHDLGYELVIASDAVIDLRPETHQNSLERIFPMLAKVATTTEILAAIDG</sequence>
<accession>A0A5S4VC01</accession>
<comment type="caution">
    <text evidence="4">The sequence shown here is derived from an EMBL/GenBank/DDBJ whole genome shotgun (WGS) entry which is preliminary data.</text>
</comment>
<proteinExistence type="predicted"/>
<name>A0A5S4VC01_9MICO</name>
<dbReference type="InterPro" id="IPR036380">
    <property type="entry name" value="Isochorismatase-like_sf"/>
</dbReference>
<keyword evidence="5" id="KW-1185">Reference proteome</keyword>
<evidence type="ECO:0000313" key="4">
    <source>
        <dbReference type="EMBL" id="TYL54180.1"/>
    </source>
</evidence>